<feature type="transmembrane region" description="Helical" evidence="1">
    <location>
        <begin position="6"/>
        <end position="22"/>
    </location>
</feature>
<dbReference type="AlphaFoldDB" id="V9F8B7"/>
<protein>
    <submittedName>
        <fullName evidence="2">Uncharacterized protein</fullName>
    </submittedName>
</protein>
<dbReference type="Proteomes" id="UP000018721">
    <property type="component" value="Unassembled WGS sequence"/>
</dbReference>
<dbReference type="HOGENOM" id="CLU_3369571_0_0_1"/>
<reference evidence="2 3" key="1">
    <citation type="submission" date="2013-11" db="EMBL/GenBank/DDBJ databases">
        <title>The Genome Sequence of Phytophthora parasitica P1569.</title>
        <authorList>
            <consortium name="The Broad Institute Genomics Platform"/>
            <person name="Russ C."/>
            <person name="Tyler B."/>
            <person name="Panabieres F."/>
            <person name="Shan W."/>
            <person name="Tripathy S."/>
            <person name="Grunwald N."/>
            <person name="Machado M."/>
            <person name="Johnson C.S."/>
            <person name="Arredondo F."/>
            <person name="Hong C."/>
            <person name="Coffey M."/>
            <person name="Young S.K."/>
            <person name="Zeng Q."/>
            <person name="Gargeya S."/>
            <person name="Fitzgerald M."/>
            <person name="Abouelleil A."/>
            <person name="Alvarado L."/>
            <person name="Chapman S.B."/>
            <person name="Gainer-Dewar J."/>
            <person name="Goldberg J."/>
            <person name="Griggs A."/>
            <person name="Gujja S."/>
            <person name="Hansen M."/>
            <person name="Howarth C."/>
            <person name="Imamovic A."/>
            <person name="Ireland A."/>
            <person name="Larimer J."/>
            <person name="McCowan C."/>
            <person name="Murphy C."/>
            <person name="Pearson M."/>
            <person name="Poon T.W."/>
            <person name="Priest M."/>
            <person name="Roberts A."/>
            <person name="Saif S."/>
            <person name="Shea T."/>
            <person name="Sykes S."/>
            <person name="Wortman J."/>
            <person name="Nusbaum C."/>
            <person name="Birren B."/>
        </authorList>
    </citation>
    <scope>NUCLEOTIDE SEQUENCE [LARGE SCALE GENOMIC DNA]</scope>
    <source>
        <strain evidence="2 3">P1569</strain>
    </source>
</reference>
<keyword evidence="1" id="KW-0812">Transmembrane</keyword>
<gene>
    <name evidence="2" type="ORF">F443_08477</name>
</gene>
<keyword evidence="1" id="KW-0472">Membrane</keyword>
<keyword evidence="1" id="KW-1133">Transmembrane helix</keyword>
<evidence type="ECO:0000313" key="3">
    <source>
        <dbReference type="Proteomes" id="UP000018721"/>
    </source>
</evidence>
<proteinExistence type="predicted"/>
<evidence type="ECO:0000313" key="2">
    <source>
        <dbReference type="EMBL" id="ETI47336.1"/>
    </source>
</evidence>
<dbReference type="EMBL" id="ANIZ01001446">
    <property type="protein sequence ID" value="ETI47336.1"/>
    <property type="molecule type" value="Genomic_DNA"/>
</dbReference>
<name>V9F8B7_PHYNI</name>
<comment type="caution">
    <text evidence="2">The sequence shown here is derived from an EMBL/GenBank/DDBJ whole genome shotgun (WGS) entry which is preliminary data.</text>
</comment>
<organism evidence="2 3">
    <name type="scientific">Phytophthora nicotianae P1569</name>
    <dbReference type="NCBI Taxonomy" id="1317065"/>
    <lineage>
        <taxon>Eukaryota</taxon>
        <taxon>Sar</taxon>
        <taxon>Stramenopiles</taxon>
        <taxon>Oomycota</taxon>
        <taxon>Peronosporomycetes</taxon>
        <taxon>Peronosporales</taxon>
        <taxon>Peronosporaceae</taxon>
        <taxon>Phytophthora</taxon>
    </lineage>
</organism>
<keyword evidence="3" id="KW-1185">Reference proteome</keyword>
<evidence type="ECO:0000256" key="1">
    <source>
        <dbReference type="SAM" id="Phobius"/>
    </source>
</evidence>
<accession>V9F8B7</accession>
<sequence length="35" mass="3918">MTAGNVLALSVMAVLMQFYWNWDGLADDAQTRTDL</sequence>